<dbReference type="OrthoDB" id="424572at2759"/>
<feature type="compositionally biased region" description="Gly residues" evidence="1">
    <location>
        <begin position="121"/>
        <end position="135"/>
    </location>
</feature>
<accession>A0A420Y9G8</accession>
<dbReference type="STRING" id="177199.A0A420Y9G8"/>
<keyword evidence="3" id="KW-1185">Reference proteome</keyword>
<sequence>MNDVLAKPFTKDGMVRILKKHLTKLLQNPPPPGSSENDGMSPSVQPQQPPPNTSQGYANAMAAQQMSMAQQMAAANAGHMQGPPGVQVKFESTPMPSPTTTTSWQSPSQSQMQQHPSPAMDGGGYLSAGGSGPGGMMLTPGGTQRPQYANQMLGQVPQVRMPDHLMGGGGGPGPSPLDDRPEKRQRVAYGQRPQGPGQYQQ</sequence>
<reference evidence="2 3" key="1">
    <citation type="submission" date="2018-08" db="EMBL/GenBank/DDBJ databases">
        <title>Draft genome of the lignicolous fungus Coniochaeta pulveracea.</title>
        <authorList>
            <person name="Borstlap C.J."/>
            <person name="De Witt R.N."/>
            <person name="Botha A."/>
            <person name="Volschenk H."/>
        </authorList>
    </citation>
    <scope>NUCLEOTIDE SEQUENCE [LARGE SCALE GENOMIC DNA]</scope>
    <source>
        <strain evidence="2 3">CAB683</strain>
    </source>
</reference>
<name>A0A420Y9G8_9PEZI</name>
<evidence type="ECO:0000256" key="1">
    <source>
        <dbReference type="SAM" id="MobiDB-lite"/>
    </source>
</evidence>
<dbReference type="AlphaFoldDB" id="A0A420Y9G8"/>
<feature type="compositionally biased region" description="Polar residues" evidence="1">
    <location>
        <begin position="144"/>
        <end position="153"/>
    </location>
</feature>
<feature type="compositionally biased region" description="Polar residues" evidence="1">
    <location>
        <begin position="34"/>
        <end position="44"/>
    </location>
</feature>
<gene>
    <name evidence="2" type="primary">SKN7</name>
    <name evidence="2" type="ORF">DL546_006755</name>
</gene>
<feature type="compositionally biased region" description="Low complexity" evidence="1">
    <location>
        <begin position="58"/>
        <end position="77"/>
    </location>
</feature>
<feature type="region of interest" description="Disordered" evidence="1">
    <location>
        <begin position="24"/>
        <end position="201"/>
    </location>
</feature>
<keyword evidence="2" id="KW-0808">Transferase</keyword>
<dbReference type="EMBL" id="QVQW01000030">
    <property type="protein sequence ID" value="RKU44522.1"/>
    <property type="molecule type" value="Genomic_DNA"/>
</dbReference>
<organism evidence="2 3">
    <name type="scientific">Coniochaeta pulveracea</name>
    <dbReference type="NCBI Taxonomy" id="177199"/>
    <lineage>
        <taxon>Eukaryota</taxon>
        <taxon>Fungi</taxon>
        <taxon>Dikarya</taxon>
        <taxon>Ascomycota</taxon>
        <taxon>Pezizomycotina</taxon>
        <taxon>Sordariomycetes</taxon>
        <taxon>Sordariomycetidae</taxon>
        <taxon>Coniochaetales</taxon>
        <taxon>Coniochaetaceae</taxon>
        <taxon>Coniochaeta</taxon>
    </lineage>
</organism>
<keyword evidence="2" id="KW-0418">Kinase</keyword>
<protein>
    <submittedName>
        <fullName evidence="2">Kinase-regulated stress-responsive transcription factor skn7</fullName>
    </submittedName>
</protein>
<feature type="compositionally biased region" description="Low complexity" evidence="1">
    <location>
        <begin position="189"/>
        <end position="201"/>
    </location>
</feature>
<proteinExistence type="predicted"/>
<dbReference type="GO" id="GO:0016301">
    <property type="term" value="F:kinase activity"/>
    <property type="evidence" value="ECO:0007669"/>
    <property type="project" value="UniProtKB-KW"/>
</dbReference>
<feature type="compositionally biased region" description="Low complexity" evidence="1">
    <location>
        <begin position="92"/>
        <end position="118"/>
    </location>
</feature>
<evidence type="ECO:0000313" key="3">
    <source>
        <dbReference type="Proteomes" id="UP000275385"/>
    </source>
</evidence>
<comment type="caution">
    <text evidence="2">The sequence shown here is derived from an EMBL/GenBank/DDBJ whole genome shotgun (WGS) entry which is preliminary data.</text>
</comment>
<evidence type="ECO:0000313" key="2">
    <source>
        <dbReference type="EMBL" id="RKU44522.1"/>
    </source>
</evidence>
<dbReference type="Proteomes" id="UP000275385">
    <property type="component" value="Unassembled WGS sequence"/>
</dbReference>